<reference evidence="2" key="1">
    <citation type="submission" date="2020-05" db="EMBL/GenBank/DDBJ databases">
        <authorList>
            <person name="Chiriac C."/>
            <person name="Salcher M."/>
            <person name="Ghai R."/>
            <person name="Kavagutti S V."/>
        </authorList>
    </citation>
    <scope>NUCLEOTIDE SEQUENCE</scope>
</reference>
<dbReference type="EMBL" id="LR798218">
    <property type="protein sequence ID" value="CAB5194610.1"/>
    <property type="molecule type" value="Genomic_DNA"/>
</dbReference>
<dbReference type="InterPro" id="IPR035198">
    <property type="entry name" value="SU10_MCP"/>
</dbReference>
<evidence type="ECO:0000313" key="2">
    <source>
        <dbReference type="EMBL" id="CAB5194610.1"/>
    </source>
</evidence>
<dbReference type="EMBL" id="LR796192">
    <property type="protein sequence ID" value="CAB4126126.1"/>
    <property type="molecule type" value="Genomic_DNA"/>
</dbReference>
<gene>
    <name evidence="2" type="ORF">UFOVP170_11</name>
    <name evidence="1" type="ORF">UFOVP73_51</name>
</gene>
<name>A0A6J7WAU9_9CAUD</name>
<proteinExistence type="predicted"/>
<protein>
    <recommendedName>
        <fullName evidence="3">Head protein</fullName>
    </recommendedName>
</protein>
<dbReference type="Pfam" id="PF17236">
    <property type="entry name" value="SU10_MCP"/>
    <property type="match status" value="1"/>
</dbReference>
<evidence type="ECO:0008006" key="3">
    <source>
        <dbReference type="Google" id="ProtNLM"/>
    </source>
</evidence>
<sequence>MAVVANTYVSSSVQGNREDLTDVIYRISPTATPLINMASKSKATNTLHEWQTQDLAAPATNKQAEGDAASAKAVTPTIRLRCYTQISTKTVIVSNTQQAMNPAGRSNELGYQMSLASLELKRDMEYGMFQGAASAATITSSPRQVNTMGVWVNDNVDNGVSFAAGTYLSSGQGTATGTNNTDGTAAAFTEARLKNVLQKCFTAGGEPDTLLLPPLAKQTFSTFTGNATRYDKSEDGKLFASVDVYVSDFGEIKAIPSRFQRTRDVFVLQADKWAIAYLRPFTTIELATTGDALQRELVVEYALECRAPKANGAVYDIT</sequence>
<evidence type="ECO:0000313" key="1">
    <source>
        <dbReference type="EMBL" id="CAB4126126.1"/>
    </source>
</evidence>
<accession>A0A6J7WAU9</accession>
<organism evidence="2">
    <name type="scientific">uncultured Caudovirales phage</name>
    <dbReference type="NCBI Taxonomy" id="2100421"/>
    <lineage>
        <taxon>Viruses</taxon>
        <taxon>Duplodnaviria</taxon>
        <taxon>Heunggongvirae</taxon>
        <taxon>Uroviricota</taxon>
        <taxon>Caudoviricetes</taxon>
        <taxon>Peduoviridae</taxon>
        <taxon>Maltschvirus</taxon>
        <taxon>Maltschvirus maltsch</taxon>
    </lineage>
</organism>